<feature type="transmembrane region" description="Helical" evidence="1">
    <location>
        <begin position="146"/>
        <end position="166"/>
    </location>
</feature>
<evidence type="ECO:0000313" key="3">
    <source>
        <dbReference type="Proteomes" id="UP001589619"/>
    </source>
</evidence>
<keyword evidence="1" id="KW-1133">Transmembrane helix</keyword>
<name>A0ABV5W426_9BACL</name>
<feature type="transmembrane region" description="Helical" evidence="1">
    <location>
        <begin position="50"/>
        <end position="72"/>
    </location>
</feature>
<proteinExistence type="predicted"/>
<feature type="transmembrane region" description="Helical" evidence="1">
    <location>
        <begin position="116"/>
        <end position="134"/>
    </location>
</feature>
<organism evidence="2 3">
    <name type="scientific">Paenibacillus hodogayensis</name>
    <dbReference type="NCBI Taxonomy" id="279208"/>
    <lineage>
        <taxon>Bacteria</taxon>
        <taxon>Bacillati</taxon>
        <taxon>Bacillota</taxon>
        <taxon>Bacilli</taxon>
        <taxon>Bacillales</taxon>
        <taxon>Paenibacillaceae</taxon>
        <taxon>Paenibacillus</taxon>
    </lineage>
</organism>
<keyword evidence="1" id="KW-0812">Transmembrane</keyword>
<evidence type="ECO:0000313" key="2">
    <source>
        <dbReference type="EMBL" id="MFB9755248.1"/>
    </source>
</evidence>
<feature type="transmembrane region" description="Helical" evidence="1">
    <location>
        <begin position="197"/>
        <end position="216"/>
    </location>
</feature>
<sequence>MNRYPPEYRPGLFPSGGSPPFRDNGWLQLLVGAFVLYWAFMALWPVQRSLWIAENVLLVCLAAALVWTYRWFRFSNRSYLFIVLFLSLHTYAAHYSYEANPLDAWLKAVFHFQRSYYDRIVHFAFGLFWIYPFAELYARLTGRRGVWLFLVPLAAVLGLSALFEIVEMTAASWSGQGQNSEQFLGMQGDLFDTQKDMMVALFGALIALGLLVWSVWNRKKAGV</sequence>
<reference evidence="2 3" key="1">
    <citation type="submission" date="2024-09" db="EMBL/GenBank/DDBJ databases">
        <authorList>
            <person name="Sun Q."/>
            <person name="Mori K."/>
        </authorList>
    </citation>
    <scope>NUCLEOTIDE SEQUENCE [LARGE SCALE GENOMIC DNA]</scope>
    <source>
        <strain evidence="2 3">JCM 12520</strain>
    </source>
</reference>
<gene>
    <name evidence="2" type="ORF">ACFFNY_27050</name>
</gene>
<comment type="caution">
    <text evidence="2">The sequence shown here is derived from an EMBL/GenBank/DDBJ whole genome shotgun (WGS) entry which is preliminary data.</text>
</comment>
<protein>
    <submittedName>
        <fullName evidence="2">DUF2238 domain-containing protein</fullName>
    </submittedName>
</protein>
<dbReference type="Proteomes" id="UP001589619">
    <property type="component" value="Unassembled WGS sequence"/>
</dbReference>
<accession>A0ABV5W426</accession>
<keyword evidence="3" id="KW-1185">Reference proteome</keyword>
<dbReference type="RefSeq" id="WP_344907903.1">
    <property type="nucleotide sequence ID" value="NZ_BAAAYO010000006.1"/>
</dbReference>
<feature type="transmembrane region" description="Helical" evidence="1">
    <location>
        <begin position="79"/>
        <end position="96"/>
    </location>
</feature>
<feature type="transmembrane region" description="Helical" evidence="1">
    <location>
        <begin position="25"/>
        <end position="44"/>
    </location>
</feature>
<dbReference type="EMBL" id="JBHMAG010000018">
    <property type="protein sequence ID" value="MFB9755248.1"/>
    <property type="molecule type" value="Genomic_DNA"/>
</dbReference>
<evidence type="ECO:0000256" key="1">
    <source>
        <dbReference type="SAM" id="Phobius"/>
    </source>
</evidence>
<dbReference type="Pfam" id="PF09997">
    <property type="entry name" value="DUF2238"/>
    <property type="match status" value="1"/>
</dbReference>
<dbReference type="InterPro" id="IPR014509">
    <property type="entry name" value="YjdF-like"/>
</dbReference>
<keyword evidence="1" id="KW-0472">Membrane</keyword>